<reference evidence="1" key="1">
    <citation type="submission" date="2017-07" db="EMBL/GenBank/DDBJ databases">
        <title>Taro Niue Genome Assembly and Annotation.</title>
        <authorList>
            <person name="Atibalentja N."/>
            <person name="Keating K."/>
            <person name="Fields C.J."/>
        </authorList>
    </citation>
    <scope>NUCLEOTIDE SEQUENCE</scope>
    <source>
        <strain evidence="1">Niue_2</strain>
        <tissue evidence="1">Leaf</tissue>
    </source>
</reference>
<dbReference type="AlphaFoldDB" id="A0A843WDV1"/>
<evidence type="ECO:0000313" key="2">
    <source>
        <dbReference type="Proteomes" id="UP000652761"/>
    </source>
</evidence>
<sequence>MFTQICHSGVDTVHMCVDTG</sequence>
<organism evidence="1 2">
    <name type="scientific">Colocasia esculenta</name>
    <name type="common">Wild taro</name>
    <name type="synonym">Arum esculentum</name>
    <dbReference type="NCBI Taxonomy" id="4460"/>
    <lineage>
        <taxon>Eukaryota</taxon>
        <taxon>Viridiplantae</taxon>
        <taxon>Streptophyta</taxon>
        <taxon>Embryophyta</taxon>
        <taxon>Tracheophyta</taxon>
        <taxon>Spermatophyta</taxon>
        <taxon>Magnoliopsida</taxon>
        <taxon>Liliopsida</taxon>
        <taxon>Araceae</taxon>
        <taxon>Aroideae</taxon>
        <taxon>Colocasieae</taxon>
        <taxon>Colocasia</taxon>
    </lineage>
</organism>
<protein>
    <submittedName>
        <fullName evidence="1">Uncharacterized protein</fullName>
    </submittedName>
</protein>
<comment type="caution">
    <text evidence="1">The sequence shown here is derived from an EMBL/GenBank/DDBJ whole genome shotgun (WGS) entry which is preliminary data.</text>
</comment>
<dbReference type="EMBL" id="NMUH01002626">
    <property type="protein sequence ID" value="MQM01140.1"/>
    <property type="molecule type" value="Genomic_DNA"/>
</dbReference>
<dbReference type="Proteomes" id="UP000652761">
    <property type="component" value="Unassembled WGS sequence"/>
</dbReference>
<evidence type="ECO:0000313" key="1">
    <source>
        <dbReference type="EMBL" id="MQM01140.1"/>
    </source>
</evidence>
<accession>A0A843WDV1</accession>
<gene>
    <name evidence="1" type="ORF">Taro_033890</name>
</gene>
<keyword evidence="2" id="KW-1185">Reference proteome</keyword>
<name>A0A843WDV1_COLES</name>
<proteinExistence type="predicted"/>